<dbReference type="STRING" id="321339.SAMN05444340_11962"/>
<dbReference type="Gene3D" id="3.40.50.720">
    <property type="entry name" value="NAD(P)-binding Rossmann-like Domain"/>
    <property type="match status" value="1"/>
</dbReference>
<dbReference type="Pfam" id="PF13561">
    <property type="entry name" value="adh_short_C2"/>
    <property type="match status" value="1"/>
</dbReference>
<accession>A0A1H3N064</accession>
<comment type="similarity">
    <text evidence="1">Belongs to the short-chain dehydrogenases/reductases (SDR) family.</text>
</comment>
<evidence type="ECO:0000256" key="2">
    <source>
        <dbReference type="ARBA" id="ARBA00023002"/>
    </source>
</evidence>
<dbReference type="Proteomes" id="UP000199286">
    <property type="component" value="Unassembled WGS sequence"/>
</dbReference>
<dbReference type="PANTHER" id="PTHR43669:SF14">
    <property type="entry name" value="OXIDOREDUCTASE"/>
    <property type="match status" value="1"/>
</dbReference>
<dbReference type="AlphaFoldDB" id="A0A1H3N064"/>
<organism evidence="3 4">
    <name type="scientific">Citreimonas salinaria</name>
    <dbReference type="NCBI Taxonomy" id="321339"/>
    <lineage>
        <taxon>Bacteria</taxon>
        <taxon>Pseudomonadati</taxon>
        <taxon>Pseudomonadota</taxon>
        <taxon>Alphaproteobacteria</taxon>
        <taxon>Rhodobacterales</taxon>
        <taxon>Roseobacteraceae</taxon>
        <taxon>Citreimonas</taxon>
    </lineage>
</organism>
<dbReference type="PROSITE" id="PS00061">
    <property type="entry name" value="ADH_SHORT"/>
    <property type="match status" value="1"/>
</dbReference>
<reference evidence="3 4" key="1">
    <citation type="submission" date="2016-10" db="EMBL/GenBank/DDBJ databases">
        <authorList>
            <person name="de Groot N.N."/>
        </authorList>
    </citation>
    <scope>NUCLEOTIDE SEQUENCE [LARGE SCALE GENOMIC DNA]</scope>
    <source>
        <strain evidence="3 4">DSM 26880</strain>
    </source>
</reference>
<dbReference type="GO" id="GO:0016491">
    <property type="term" value="F:oxidoreductase activity"/>
    <property type="evidence" value="ECO:0007669"/>
    <property type="project" value="UniProtKB-KW"/>
</dbReference>
<dbReference type="InterPro" id="IPR036291">
    <property type="entry name" value="NAD(P)-bd_dom_sf"/>
</dbReference>
<dbReference type="SUPFAM" id="SSF51735">
    <property type="entry name" value="NAD(P)-binding Rossmann-fold domains"/>
    <property type="match status" value="1"/>
</dbReference>
<dbReference type="FunFam" id="3.40.50.720:FF:000084">
    <property type="entry name" value="Short-chain dehydrogenase reductase"/>
    <property type="match status" value="1"/>
</dbReference>
<dbReference type="NCBIfam" id="NF005559">
    <property type="entry name" value="PRK07231.1"/>
    <property type="match status" value="1"/>
</dbReference>
<dbReference type="PRINTS" id="PR00080">
    <property type="entry name" value="SDRFAMILY"/>
</dbReference>
<dbReference type="EMBL" id="FNPF01000019">
    <property type="protein sequence ID" value="SDY82282.1"/>
    <property type="molecule type" value="Genomic_DNA"/>
</dbReference>
<dbReference type="InterPro" id="IPR002347">
    <property type="entry name" value="SDR_fam"/>
</dbReference>
<keyword evidence="4" id="KW-1185">Reference proteome</keyword>
<evidence type="ECO:0000256" key="1">
    <source>
        <dbReference type="ARBA" id="ARBA00006484"/>
    </source>
</evidence>
<gene>
    <name evidence="3" type="ORF">SAMN05444340_11962</name>
</gene>
<dbReference type="PRINTS" id="PR00081">
    <property type="entry name" value="GDHRDH"/>
</dbReference>
<proteinExistence type="inferred from homology"/>
<dbReference type="OrthoDB" id="20590at2"/>
<evidence type="ECO:0000313" key="3">
    <source>
        <dbReference type="EMBL" id="SDY82282.1"/>
    </source>
</evidence>
<keyword evidence="2" id="KW-0560">Oxidoreductase</keyword>
<dbReference type="RefSeq" id="WP_089885464.1">
    <property type="nucleotide sequence ID" value="NZ_FNPF01000019.1"/>
</dbReference>
<protein>
    <submittedName>
        <fullName evidence="3">Glucose 1-dehydrogenase</fullName>
    </submittedName>
</protein>
<name>A0A1H3N064_9RHOB</name>
<dbReference type="InterPro" id="IPR020904">
    <property type="entry name" value="Sc_DH/Rdtase_CS"/>
</dbReference>
<evidence type="ECO:0000313" key="4">
    <source>
        <dbReference type="Proteomes" id="UP000199286"/>
    </source>
</evidence>
<dbReference type="PANTHER" id="PTHR43669">
    <property type="entry name" value="5-KETO-D-GLUCONATE 5-REDUCTASE"/>
    <property type="match status" value="1"/>
</dbReference>
<sequence>MQQLPLENTRAIVTGASSGIGEGIARAFAAAGASLIVNFRSDEEAADRIVGEIRKNGGRAEAVQADISTPEGCGTLFEAADEQFGGVDILVSNAGIQRDATFTELSLEDWRQVLDVNLTGQFLCAQEAVRRFRRQGLDPERSPALGKIIFTSSVHQAIPWAGHANYATAKGGVKLLMETMAQELACEKIRVNAIAPGAIKTAINRDAWEDEEARKELLKLIPYGRVGETEDVAEAAVWLASDASDYVVGTTLFVDGGMMLYPAFREGG</sequence>